<dbReference type="AlphaFoldDB" id="A0A1X3DDF8"/>
<dbReference type="Proteomes" id="UP000193118">
    <property type="component" value="Unassembled WGS sequence"/>
</dbReference>
<sequence>MKKLASFAVLAMMSGSLLAAPQPQKEEPRREPVQAGQPHKPAEPHKAEPRKPEPRKEKRAEQPKPPKKAKPNKNVKKAKKKPPVQQHKPAPRPDDRR</sequence>
<feature type="compositionally biased region" description="Basic and acidic residues" evidence="1">
    <location>
        <begin position="40"/>
        <end position="64"/>
    </location>
</feature>
<feature type="compositionally biased region" description="Basic residues" evidence="1">
    <location>
        <begin position="65"/>
        <end position="82"/>
    </location>
</feature>
<comment type="caution">
    <text evidence="3">The sequence shown here is derived from an EMBL/GenBank/DDBJ whole genome shotgun (WGS) entry which is preliminary data.</text>
</comment>
<proteinExistence type="predicted"/>
<keyword evidence="4" id="KW-1185">Reference proteome</keyword>
<evidence type="ECO:0000256" key="2">
    <source>
        <dbReference type="SAM" id="SignalP"/>
    </source>
</evidence>
<protein>
    <recommendedName>
        <fullName evidence="5">Acid-shock protein</fullName>
    </recommendedName>
</protein>
<feature type="region of interest" description="Disordered" evidence="1">
    <location>
        <begin position="17"/>
        <end position="97"/>
    </location>
</feature>
<reference evidence="4" key="1">
    <citation type="submission" date="2017-01" db="EMBL/GenBank/DDBJ databases">
        <authorList>
            <person name="Wolfgang W.J."/>
            <person name="Cole J."/>
            <person name="Wroblewski D."/>
            <person name="Mcginnis J."/>
            <person name="Musser K.A."/>
        </authorList>
    </citation>
    <scope>NUCLEOTIDE SEQUENCE [LARGE SCALE GENOMIC DNA]</scope>
    <source>
        <strain evidence="4">DSM 19151</strain>
    </source>
</reference>
<dbReference type="RefSeq" id="WP_085365587.1">
    <property type="nucleotide sequence ID" value="NZ_CAUJPZ010000005.1"/>
</dbReference>
<organism evidence="3 4">
    <name type="scientific">Neisseria dentiae</name>
    <dbReference type="NCBI Taxonomy" id="194197"/>
    <lineage>
        <taxon>Bacteria</taxon>
        <taxon>Pseudomonadati</taxon>
        <taxon>Pseudomonadota</taxon>
        <taxon>Betaproteobacteria</taxon>
        <taxon>Neisseriales</taxon>
        <taxon>Neisseriaceae</taxon>
        <taxon>Neisseria</taxon>
    </lineage>
</organism>
<feature type="signal peptide" evidence="2">
    <location>
        <begin position="1"/>
        <end position="19"/>
    </location>
</feature>
<evidence type="ECO:0000313" key="4">
    <source>
        <dbReference type="Proteomes" id="UP000193118"/>
    </source>
</evidence>
<feature type="chain" id="PRO_5012439852" description="Acid-shock protein" evidence="2">
    <location>
        <begin position="20"/>
        <end position="97"/>
    </location>
</feature>
<evidence type="ECO:0000256" key="1">
    <source>
        <dbReference type="SAM" id="MobiDB-lite"/>
    </source>
</evidence>
<evidence type="ECO:0008006" key="5">
    <source>
        <dbReference type="Google" id="ProtNLM"/>
    </source>
</evidence>
<evidence type="ECO:0000313" key="3">
    <source>
        <dbReference type="EMBL" id="OSI17762.1"/>
    </source>
</evidence>
<name>A0A1X3DDF8_9NEIS</name>
<dbReference type="EMBL" id="MTBO01000008">
    <property type="protein sequence ID" value="OSI17762.1"/>
    <property type="molecule type" value="Genomic_DNA"/>
</dbReference>
<dbReference type="GeneID" id="94581410"/>
<gene>
    <name evidence="3" type="ORF">BWD09_04845</name>
</gene>
<accession>A0A1X3DDF8</accession>
<keyword evidence="2" id="KW-0732">Signal</keyword>